<reference evidence="4" key="2">
    <citation type="submission" date="2021-11" db="EMBL/GenBank/DDBJ databases">
        <title>Genome sequence of Xylella taiwanensis PLS432.</title>
        <authorList>
            <person name="Weng L.-W."/>
            <person name="Su C.-C."/>
            <person name="Tsai C.-W."/>
            <person name="Kuo C.-H."/>
        </authorList>
    </citation>
    <scope>NUCLEOTIDE SEQUENCE</scope>
    <source>
        <strain evidence="4">PLS432</strain>
    </source>
</reference>
<dbReference type="GeneID" id="68900571"/>
<organism evidence="3 5">
    <name type="scientific">Xylella taiwanensis</name>
    <dbReference type="NCBI Taxonomy" id="1444770"/>
    <lineage>
        <taxon>Bacteria</taxon>
        <taxon>Pseudomonadati</taxon>
        <taxon>Pseudomonadota</taxon>
        <taxon>Gammaproteobacteria</taxon>
        <taxon>Lysobacterales</taxon>
        <taxon>Lysobacteraceae</taxon>
        <taxon>Xylella</taxon>
    </lineage>
</organism>
<keyword evidence="6" id="KW-1185">Reference proteome</keyword>
<dbReference type="PATRIC" id="fig|1444770.3.peg.438"/>
<dbReference type="KEGG" id="xtw:AB672_04620"/>
<name>Z9JMI4_9GAMM</name>
<feature type="compositionally biased region" description="Polar residues" evidence="1">
    <location>
        <begin position="74"/>
        <end position="86"/>
    </location>
</feature>
<dbReference type="AlphaFoldDB" id="Z9JMI4"/>
<keyword evidence="2" id="KW-0812">Transmembrane</keyword>
<evidence type="ECO:0000313" key="4">
    <source>
        <dbReference type="EMBL" id="MCD8473679.1"/>
    </source>
</evidence>
<reference evidence="3 5" key="1">
    <citation type="journal article" date="2014" name="Genome Announc.">
        <title>Draft Genome Sequence of Xylella fastidiosa Pear Leaf Scorch Strain in Taiwan.</title>
        <authorList>
            <person name="Su C.C."/>
            <person name="Deng W.L."/>
            <person name="Jan F.J."/>
            <person name="Chang C.J."/>
            <person name="Huang H."/>
            <person name="Chen J."/>
        </authorList>
    </citation>
    <scope>NUCLEOTIDE SEQUENCE [LARGE SCALE GENOMIC DNA]</scope>
    <source>
        <strain evidence="3 5">PLS229</strain>
    </source>
</reference>
<evidence type="ECO:0000256" key="1">
    <source>
        <dbReference type="SAM" id="MobiDB-lite"/>
    </source>
</evidence>
<evidence type="ECO:0000313" key="3">
    <source>
        <dbReference type="EMBL" id="EWS79198.1"/>
    </source>
</evidence>
<evidence type="ECO:0000313" key="6">
    <source>
        <dbReference type="Proteomes" id="UP001430701"/>
    </source>
</evidence>
<keyword evidence="2" id="KW-0472">Membrane</keyword>
<accession>Z9JMI4</accession>
<evidence type="ECO:0000256" key="2">
    <source>
        <dbReference type="SAM" id="Phobius"/>
    </source>
</evidence>
<gene>
    <name evidence="3" type="ORF">AF72_01820</name>
    <name evidence="4" type="ORF">LPH55_09480</name>
</gene>
<dbReference type="OrthoDB" id="9892029at2"/>
<dbReference type="Proteomes" id="UP001430701">
    <property type="component" value="Unassembled WGS sequence"/>
</dbReference>
<dbReference type="EMBL" id="JDSQ01000002">
    <property type="protein sequence ID" value="EWS79198.1"/>
    <property type="molecule type" value="Genomic_DNA"/>
</dbReference>
<comment type="caution">
    <text evidence="3">The sequence shown here is derived from an EMBL/GenBank/DDBJ whole genome shotgun (WGS) entry which is preliminary data.</text>
</comment>
<feature type="transmembrane region" description="Helical" evidence="2">
    <location>
        <begin position="20"/>
        <end position="40"/>
    </location>
</feature>
<keyword evidence="2" id="KW-1133">Transmembrane helix</keyword>
<dbReference type="Proteomes" id="UP000020406">
    <property type="component" value="Unassembled WGS sequence"/>
</dbReference>
<proteinExistence type="predicted"/>
<feature type="region of interest" description="Disordered" evidence="1">
    <location>
        <begin position="74"/>
        <end position="101"/>
    </location>
</feature>
<dbReference type="RefSeq" id="WP_038270202.1">
    <property type="nucleotide sequence ID" value="NZ_CP053627.1"/>
</dbReference>
<sequence>MSEIIKQLLTGKDNQTHDLVRWLGILVVFIALALTIYTVVWRGQAFDPQAFCFGMGSIFASIGAALKLKETTEPYNSTENNGTHVSKTAEHQDECDPISKT</sequence>
<dbReference type="EMBL" id="JAJPPU010000002">
    <property type="protein sequence ID" value="MCD8473679.1"/>
    <property type="molecule type" value="Genomic_DNA"/>
</dbReference>
<dbReference type="STRING" id="1444770.AF72_01820"/>
<protein>
    <submittedName>
        <fullName evidence="3">Uncharacterized protein</fullName>
    </submittedName>
</protein>
<evidence type="ECO:0000313" key="5">
    <source>
        <dbReference type="Proteomes" id="UP000020406"/>
    </source>
</evidence>
<feature type="compositionally biased region" description="Basic and acidic residues" evidence="1">
    <location>
        <begin position="87"/>
        <end position="101"/>
    </location>
</feature>